<name>A0A0F9XWN4_9ZZZZ</name>
<feature type="domain" description="N-acetyltransferase" evidence="1">
    <location>
        <begin position="9"/>
        <end position="138"/>
    </location>
</feature>
<evidence type="ECO:0000313" key="2">
    <source>
        <dbReference type="EMBL" id="KKN96803.1"/>
    </source>
</evidence>
<comment type="caution">
    <text evidence="2">The sequence shown here is derived from an EMBL/GenBank/DDBJ whole genome shotgun (WGS) entry which is preliminary data.</text>
</comment>
<reference evidence="2" key="1">
    <citation type="journal article" date="2015" name="Nature">
        <title>Complex archaea that bridge the gap between prokaryotes and eukaryotes.</title>
        <authorList>
            <person name="Spang A."/>
            <person name="Saw J.H."/>
            <person name="Jorgensen S.L."/>
            <person name="Zaremba-Niedzwiedzka K."/>
            <person name="Martijn J."/>
            <person name="Lind A.E."/>
            <person name="van Eijk R."/>
            <person name="Schleper C."/>
            <person name="Guy L."/>
            <person name="Ettema T.J."/>
        </authorList>
    </citation>
    <scope>NUCLEOTIDE SEQUENCE</scope>
</reference>
<dbReference type="InterPro" id="IPR016181">
    <property type="entry name" value="Acyl_CoA_acyltransferase"/>
</dbReference>
<dbReference type="SUPFAM" id="SSF55729">
    <property type="entry name" value="Acyl-CoA N-acyltransferases (Nat)"/>
    <property type="match status" value="1"/>
</dbReference>
<protein>
    <recommendedName>
        <fullName evidence="1">N-acetyltransferase domain-containing protein</fullName>
    </recommendedName>
</protein>
<dbReference type="GO" id="GO:0016747">
    <property type="term" value="F:acyltransferase activity, transferring groups other than amino-acyl groups"/>
    <property type="evidence" value="ECO:0007669"/>
    <property type="project" value="InterPro"/>
</dbReference>
<proteinExistence type="predicted"/>
<gene>
    <name evidence="2" type="ORF">LCGC14_0164470</name>
</gene>
<dbReference type="InterPro" id="IPR000182">
    <property type="entry name" value="GNAT_dom"/>
</dbReference>
<sequence length="138" mass="15236">MEAPPVHQIVTRELHEADDHTLAMIGKEQPAEFSIGDGFTVSVEPYAINSINWMVFHDGEGVGEGHLFHGWDKGLLVVRNANIDDEYRGQGLYGRVLKALAGYYGLAVRSDVQLTKAAARAWEKLGGEWDGAAYRIQP</sequence>
<accession>A0A0F9XWN4</accession>
<evidence type="ECO:0000259" key="1">
    <source>
        <dbReference type="PROSITE" id="PS51186"/>
    </source>
</evidence>
<dbReference type="AlphaFoldDB" id="A0A0F9XWN4"/>
<dbReference type="EMBL" id="LAZR01000062">
    <property type="protein sequence ID" value="KKN96803.1"/>
    <property type="molecule type" value="Genomic_DNA"/>
</dbReference>
<dbReference type="PROSITE" id="PS51186">
    <property type="entry name" value="GNAT"/>
    <property type="match status" value="1"/>
</dbReference>
<organism evidence="2">
    <name type="scientific">marine sediment metagenome</name>
    <dbReference type="NCBI Taxonomy" id="412755"/>
    <lineage>
        <taxon>unclassified sequences</taxon>
        <taxon>metagenomes</taxon>
        <taxon>ecological metagenomes</taxon>
    </lineage>
</organism>